<feature type="domain" description="Solute-binding protein family 5" evidence="1">
    <location>
        <begin position="88"/>
        <end position="455"/>
    </location>
</feature>
<dbReference type="PANTHER" id="PTHR30290">
    <property type="entry name" value="PERIPLASMIC BINDING COMPONENT OF ABC TRANSPORTER"/>
    <property type="match status" value="1"/>
</dbReference>
<protein>
    <submittedName>
        <fullName evidence="2">Peptide ABC transporter substrate-binding protein</fullName>
    </submittedName>
</protein>
<dbReference type="InterPro" id="IPR030678">
    <property type="entry name" value="Peptide/Ni-bd"/>
</dbReference>
<dbReference type="GO" id="GO:1904680">
    <property type="term" value="F:peptide transmembrane transporter activity"/>
    <property type="evidence" value="ECO:0007669"/>
    <property type="project" value="TreeGrafter"/>
</dbReference>
<dbReference type="InterPro" id="IPR039424">
    <property type="entry name" value="SBP_5"/>
</dbReference>
<dbReference type="AlphaFoldDB" id="A0A7H8QE49"/>
<keyword evidence="3" id="KW-1185">Reference proteome</keyword>
<name>A0A7H8QE49_9BACL</name>
<dbReference type="EMBL" id="CP051177">
    <property type="protein sequence ID" value="QKX52294.1"/>
    <property type="molecule type" value="Genomic_DNA"/>
</dbReference>
<dbReference type="PROSITE" id="PS51257">
    <property type="entry name" value="PROKAR_LIPOPROTEIN"/>
    <property type="match status" value="1"/>
</dbReference>
<evidence type="ECO:0000259" key="1">
    <source>
        <dbReference type="Pfam" id="PF00496"/>
    </source>
</evidence>
<reference evidence="3" key="1">
    <citation type="submission" date="2020-06" db="EMBL/GenBank/DDBJ databases">
        <title>Isolation of Planomicrobium glaciei.</title>
        <authorList>
            <person name="Malisova L."/>
            <person name="Safrankova R."/>
            <person name="Jakubu V."/>
            <person name="Spanelova P."/>
        </authorList>
    </citation>
    <scope>NUCLEOTIDE SEQUENCE [LARGE SCALE GENOMIC DNA]</scope>
    <source>
        <strain evidence="3">NRL-ATB46093</strain>
    </source>
</reference>
<dbReference type="SUPFAM" id="SSF53850">
    <property type="entry name" value="Periplasmic binding protein-like II"/>
    <property type="match status" value="1"/>
</dbReference>
<dbReference type="Pfam" id="PF00496">
    <property type="entry name" value="SBP_bac_5"/>
    <property type="match status" value="1"/>
</dbReference>
<dbReference type="InterPro" id="IPR000914">
    <property type="entry name" value="SBP_5_dom"/>
</dbReference>
<evidence type="ECO:0000313" key="3">
    <source>
        <dbReference type="Proteomes" id="UP000509222"/>
    </source>
</evidence>
<dbReference type="GO" id="GO:0042597">
    <property type="term" value="C:periplasmic space"/>
    <property type="evidence" value="ECO:0007669"/>
    <property type="project" value="UniProtKB-ARBA"/>
</dbReference>
<dbReference type="Gene3D" id="3.10.105.10">
    <property type="entry name" value="Dipeptide-binding Protein, Domain 3"/>
    <property type="match status" value="1"/>
</dbReference>
<dbReference type="GO" id="GO:0015833">
    <property type="term" value="P:peptide transport"/>
    <property type="evidence" value="ECO:0007669"/>
    <property type="project" value="TreeGrafter"/>
</dbReference>
<dbReference type="PIRSF" id="PIRSF002741">
    <property type="entry name" value="MppA"/>
    <property type="match status" value="1"/>
</dbReference>
<evidence type="ECO:0000313" key="2">
    <source>
        <dbReference type="EMBL" id="QKX52294.1"/>
    </source>
</evidence>
<accession>A0A7H8QE49</accession>
<organism evidence="2 3">
    <name type="scientific">Planococcus glaciei</name>
    <dbReference type="NCBI Taxonomy" id="459472"/>
    <lineage>
        <taxon>Bacteria</taxon>
        <taxon>Bacillati</taxon>
        <taxon>Bacillota</taxon>
        <taxon>Bacilli</taxon>
        <taxon>Bacillales</taxon>
        <taxon>Caryophanaceae</taxon>
        <taxon>Planococcus</taxon>
    </lineage>
</organism>
<sequence>MSIREEMIMKKKGLSLLAGMVLLLTACGNENTQQASGETAAAETERVENLTIGLHTDVGPLNIYTGNLDWMTDLVYDKLFSPSPYVDEPIPWLAESAEQLGDKTWTVKIRSGIKWHDGEDFTAEDVKFTYEYYRDGPANRHTHHVSEVPQIDVIEIEEDGETINFECAYACPSLASITFADLPILPEHIWNDVKNPRKFTDLAVGTGPYELTDYQADQSYQFKANDEYFMGTPTVGSLTMPVIKDSTAMFNALRSGEIDVSSRTVPAELVSSFASNREMKLAETSALSIVQFGVNYEMAPFNDGAFRNAVSLAVDGQSIVDTILLGQGKAGDQGYPHPASPWTNPELSTPFDLEKAKAAFEELGYKDQDGDGYREMPDGKELSLAIKVSASEPIYVRTAELLVEQMKQVGLKFEVKAIDATTYAADISEDNFEAYVSLIGPHGVADPDQFIMSHKSGYLWSKEQEYPEMERLISDWMEAATIEDRKAISFDMQELYNSQPTAIAIYYPQEIYAYNSSIFDGYVESLGYGVINKYSFLPKKTQQAVSATKPQLID</sequence>
<proteinExistence type="predicted"/>
<dbReference type="Gene3D" id="3.40.190.10">
    <property type="entry name" value="Periplasmic binding protein-like II"/>
    <property type="match status" value="1"/>
</dbReference>
<dbReference type="Proteomes" id="UP000509222">
    <property type="component" value="Chromosome"/>
</dbReference>
<dbReference type="GO" id="GO:0043190">
    <property type="term" value="C:ATP-binding cassette (ABC) transporter complex"/>
    <property type="evidence" value="ECO:0007669"/>
    <property type="project" value="InterPro"/>
</dbReference>
<gene>
    <name evidence="2" type="ORF">HF394_17910</name>
</gene>